<evidence type="ECO:0000256" key="4">
    <source>
        <dbReference type="ARBA" id="ARBA00023267"/>
    </source>
</evidence>
<keyword evidence="4" id="KW-0092">Biotin</keyword>
<dbReference type="GO" id="GO:0004077">
    <property type="term" value="F:biotin--[biotin carboxyl-carrier protein] ligase activity"/>
    <property type="evidence" value="ECO:0007669"/>
    <property type="project" value="UniProtKB-EC"/>
</dbReference>
<protein>
    <recommendedName>
        <fullName evidence="5">biotin--[biotin carboxyl-carrier protein] ligase</fullName>
        <ecNumber evidence="5">6.3.4.15</ecNumber>
    </recommendedName>
</protein>
<dbReference type="InterPro" id="IPR004408">
    <property type="entry name" value="Biotin_CoA_COase_ligase"/>
</dbReference>
<evidence type="ECO:0000256" key="2">
    <source>
        <dbReference type="ARBA" id="ARBA00022741"/>
    </source>
</evidence>
<dbReference type="AlphaFoldDB" id="A0A933SDF4"/>
<evidence type="ECO:0000259" key="6">
    <source>
        <dbReference type="PROSITE" id="PS51733"/>
    </source>
</evidence>
<feature type="domain" description="BPL/LPL catalytic" evidence="6">
    <location>
        <begin position="12"/>
        <end position="204"/>
    </location>
</feature>
<dbReference type="PANTHER" id="PTHR12835:SF5">
    <property type="entry name" value="BIOTIN--PROTEIN LIGASE"/>
    <property type="match status" value="1"/>
</dbReference>
<organism evidence="7 8">
    <name type="scientific">Eiseniibacteriota bacterium</name>
    <dbReference type="NCBI Taxonomy" id="2212470"/>
    <lineage>
        <taxon>Bacteria</taxon>
        <taxon>Candidatus Eiseniibacteriota</taxon>
    </lineage>
</organism>
<dbReference type="GO" id="GO:0005737">
    <property type="term" value="C:cytoplasm"/>
    <property type="evidence" value="ECO:0007669"/>
    <property type="project" value="TreeGrafter"/>
</dbReference>
<dbReference type="EC" id="6.3.4.15" evidence="5"/>
<dbReference type="SUPFAM" id="SSF55681">
    <property type="entry name" value="Class II aaRS and biotin synthetases"/>
    <property type="match status" value="1"/>
</dbReference>
<dbReference type="CDD" id="cd16442">
    <property type="entry name" value="BPL"/>
    <property type="match status" value="1"/>
</dbReference>
<dbReference type="PANTHER" id="PTHR12835">
    <property type="entry name" value="BIOTIN PROTEIN LIGASE"/>
    <property type="match status" value="1"/>
</dbReference>
<keyword evidence="1 7" id="KW-0436">Ligase</keyword>
<evidence type="ECO:0000313" key="8">
    <source>
        <dbReference type="Proteomes" id="UP000696931"/>
    </source>
</evidence>
<dbReference type="SUPFAM" id="SSF50037">
    <property type="entry name" value="C-terminal domain of transcriptional repressors"/>
    <property type="match status" value="1"/>
</dbReference>
<dbReference type="Gene3D" id="3.30.930.10">
    <property type="entry name" value="Bira Bifunctional Protein, Domain 2"/>
    <property type="match status" value="1"/>
</dbReference>
<dbReference type="NCBIfam" id="TIGR00121">
    <property type="entry name" value="birA_ligase"/>
    <property type="match status" value="1"/>
</dbReference>
<dbReference type="InterPro" id="IPR003142">
    <property type="entry name" value="BPL_C"/>
</dbReference>
<dbReference type="GO" id="GO:0005524">
    <property type="term" value="F:ATP binding"/>
    <property type="evidence" value="ECO:0007669"/>
    <property type="project" value="UniProtKB-KW"/>
</dbReference>
<keyword evidence="2" id="KW-0547">Nucleotide-binding</keyword>
<reference evidence="7" key="1">
    <citation type="submission" date="2020-07" db="EMBL/GenBank/DDBJ databases">
        <title>Huge and variable diversity of episymbiotic CPR bacteria and DPANN archaea in groundwater ecosystems.</title>
        <authorList>
            <person name="He C.Y."/>
            <person name="Keren R."/>
            <person name="Whittaker M."/>
            <person name="Farag I.F."/>
            <person name="Doudna J."/>
            <person name="Cate J.H.D."/>
            <person name="Banfield J.F."/>
        </authorList>
    </citation>
    <scope>NUCLEOTIDE SEQUENCE</scope>
    <source>
        <strain evidence="7">NC_groundwater_1813_Pr3_B-0.1um_71_17</strain>
    </source>
</reference>
<accession>A0A933SDF4</accession>
<proteinExistence type="predicted"/>
<dbReference type="PROSITE" id="PS51733">
    <property type="entry name" value="BPL_LPL_CATALYTIC"/>
    <property type="match status" value="1"/>
</dbReference>
<name>A0A933SDF4_UNCEI</name>
<dbReference type="Pfam" id="PF02237">
    <property type="entry name" value="BPL_C"/>
    <property type="match status" value="1"/>
</dbReference>
<evidence type="ECO:0000313" key="7">
    <source>
        <dbReference type="EMBL" id="MBI5169665.1"/>
    </source>
</evidence>
<dbReference type="Pfam" id="PF03099">
    <property type="entry name" value="BPL_LplA_LipB"/>
    <property type="match status" value="1"/>
</dbReference>
<dbReference type="Proteomes" id="UP000696931">
    <property type="component" value="Unassembled WGS sequence"/>
</dbReference>
<sequence length="280" mass="29306">MADRPRDGFDRARFGAQLATRRLGRALITRASTPSTNDDAFDALCAGQGDGVVVVADAQTQGRGRAGRTWEHAPGRALALSVALHLGCDVRQAGLIPLAAGVAAATAVARCGVEHARLKWPNDVLAHGRKLAGVLCEMRRAPAGGDVVVIGVGVNVLTLADEFPEALRARATSVAIERGDDQVGPEDVAARLLEAFEPLWEELQEGERAKIRDAWSARAAFWGETVTVRAPGGDVTGVAQRLDDDGGLVLRLESGIERVMIAGDLEPADGPACATDGGRA</sequence>
<evidence type="ECO:0000256" key="3">
    <source>
        <dbReference type="ARBA" id="ARBA00022840"/>
    </source>
</evidence>
<keyword evidence="3" id="KW-0067">ATP-binding</keyword>
<dbReference type="InterPro" id="IPR004143">
    <property type="entry name" value="BPL_LPL_catalytic"/>
</dbReference>
<dbReference type="Gene3D" id="2.30.30.100">
    <property type="match status" value="1"/>
</dbReference>
<dbReference type="InterPro" id="IPR008988">
    <property type="entry name" value="Transcriptional_repressor_C"/>
</dbReference>
<evidence type="ECO:0000256" key="5">
    <source>
        <dbReference type="ARBA" id="ARBA00024227"/>
    </source>
</evidence>
<dbReference type="InterPro" id="IPR045864">
    <property type="entry name" value="aa-tRNA-synth_II/BPL/LPL"/>
</dbReference>
<evidence type="ECO:0000256" key="1">
    <source>
        <dbReference type="ARBA" id="ARBA00022598"/>
    </source>
</evidence>
<comment type="caution">
    <text evidence="7">The sequence shown here is derived from an EMBL/GenBank/DDBJ whole genome shotgun (WGS) entry which is preliminary data.</text>
</comment>
<dbReference type="EMBL" id="JACRIW010000061">
    <property type="protein sequence ID" value="MBI5169665.1"/>
    <property type="molecule type" value="Genomic_DNA"/>
</dbReference>
<gene>
    <name evidence="7" type="ORF">HZA61_09270</name>
</gene>